<keyword evidence="3" id="KW-0949">S-adenosyl-L-methionine</keyword>
<dbReference type="InterPro" id="IPR050600">
    <property type="entry name" value="SETD3_SETD6_MTase"/>
</dbReference>
<reference evidence="6 7" key="1">
    <citation type="submission" date="2019-10" db="EMBL/GenBank/DDBJ databases">
        <authorList>
            <person name="Palmer J.M."/>
        </authorList>
    </citation>
    <scope>NUCLEOTIDE SEQUENCE [LARGE SCALE GENOMIC DNA]</scope>
    <source>
        <strain evidence="6 7">TWF696</strain>
    </source>
</reference>
<accession>A0AAV9V148</accession>
<dbReference type="InterPro" id="IPR036464">
    <property type="entry name" value="Rubisco_LSMT_subst-bd_sf"/>
</dbReference>
<feature type="compositionally biased region" description="Acidic residues" evidence="4">
    <location>
        <begin position="194"/>
        <end position="206"/>
    </location>
</feature>
<evidence type="ECO:0000313" key="7">
    <source>
        <dbReference type="Proteomes" id="UP001375240"/>
    </source>
</evidence>
<keyword evidence="2" id="KW-0808">Transferase</keyword>
<evidence type="ECO:0000259" key="5">
    <source>
        <dbReference type="Pfam" id="PF09273"/>
    </source>
</evidence>
<organism evidence="6 7">
    <name type="scientific">Orbilia brochopaga</name>
    <dbReference type="NCBI Taxonomy" id="3140254"/>
    <lineage>
        <taxon>Eukaryota</taxon>
        <taxon>Fungi</taxon>
        <taxon>Dikarya</taxon>
        <taxon>Ascomycota</taxon>
        <taxon>Pezizomycotina</taxon>
        <taxon>Orbiliomycetes</taxon>
        <taxon>Orbiliales</taxon>
        <taxon>Orbiliaceae</taxon>
        <taxon>Orbilia</taxon>
    </lineage>
</organism>
<evidence type="ECO:0000256" key="1">
    <source>
        <dbReference type="ARBA" id="ARBA00022603"/>
    </source>
</evidence>
<feature type="domain" description="Rubisco LSMT substrate-binding" evidence="5">
    <location>
        <begin position="322"/>
        <end position="416"/>
    </location>
</feature>
<dbReference type="Pfam" id="PF09273">
    <property type="entry name" value="Rubis-subs-bind"/>
    <property type="match status" value="1"/>
</dbReference>
<dbReference type="PANTHER" id="PTHR13271:SF34">
    <property type="entry name" value="N-LYSINE METHYLTRANSFERASE SETD6"/>
    <property type="match status" value="1"/>
</dbReference>
<keyword evidence="1" id="KW-0489">Methyltransferase</keyword>
<evidence type="ECO:0000256" key="2">
    <source>
        <dbReference type="ARBA" id="ARBA00022679"/>
    </source>
</evidence>
<dbReference type="GO" id="GO:0032259">
    <property type="term" value="P:methylation"/>
    <property type="evidence" value="ECO:0007669"/>
    <property type="project" value="UniProtKB-KW"/>
</dbReference>
<evidence type="ECO:0000256" key="4">
    <source>
        <dbReference type="SAM" id="MobiDB-lite"/>
    </source>
</evidence>
<dbReference type="Proteomes" id="UP001375240">
    <property type="component" value="Unassembled WGS sequence"/>
</dbReference>
<dbReference type="EMBL" id="JAVHNQ010000004">
    <property type="protein sequence ID" value="KAK6349660.1"/>
    <property type="molecule type" value="Genomic_DNA"/>
</dbReference>
<dbReference type="SUPFAM" id="SSF82199">
    <property type="entry name" value="SET domain"/>
    <property type="match status" value="1"/>
</dbReference>
<dbReference type="AlphaFoldDB" id="A0AAV9V148"/>
<dbReference type="PANTHER" id="PTHR13271">
    <property type="entry name" value="UNCHARACTERIZED PUTATIVE METHYLTRANSFERASE"/>
    <property type="match status" value="1"/>
</dbReference>
<dbReference type="InterPro" id="IPR015353">
    <property type="entry name" value="Rubisco_LSMT_subst-bd"/>
</dbReference>
<proteinExistence type="predicted"/>
<dbReference type="InterPro" id="IPR046341">
    <property type="entry name" value="SET_dom_sf"/>
</dbReference>
<name>A0AAV9V148_9PEZI</name>
<protein>
    <recommendedName>
        <fullName evidence="5">Rubisco LSMT substrate-binding domain-containing protein</fullName>
    </recommendedName>
</protein>
<evidence type="ECO:0000313" key="6">
    <source>
        <dbReference type="EMBL" id="KAK6349660.1"/>
    </source>
</evidence>
<keyword evidence="7" id="KW-1185">Reference proteome</keyword>
<dbReference type="Gene3D" id="3.90.1420.10">
    <property type="entry name" value="Rubisco LSMT, substrate-binding domain"/>
    <property type="match status" value="1"/>
</dbReference>
<dbReference type="Gene3D" id="3.90.1410.10">
    <property type="entry name" value="set domain protein methyltransferase, domain 1"/>
    <property type="match status" value="1"/>
</dbReference>
<dbReference type="GO" id="GO:0016279">
    <property type="term" value="F:protein-lysine N-methyltransferase activity"/>
    <property type="evidence" value="ECO:0007669"/>
    <property type="project" value="TreeGrafter"/>
</dbReference>
<evidence type="ECO:0000256" key="3">
    <source>
        <dbReference type="ARBA" id="ARBA00022691"/>
    </source>
</evidence>
<feature type="region of interest" description="Disordered" evidence="4">
    <location>
        <begin position="183"/>
        <end position="206"/>
    </location>
</feature>
<comment type="caution">
    <text evidence="6">The sequence shown here is derived from an EMBL/GenBank/DDBJ whole genome shotgun (WGS) entry which is preliminary data.</text>
</comment>
<gene>
    <name evidence="6" type="ORF">TWF696_005938</name>
</gene>
<sequence>MISSSEATTKMSDPVIIDWFSRNSAQVHPDLLISESGTHTIASAAPIPASTTVLSTPTSAILCVANGALIQRAPALADRSQWPAMILTVMYEYSLPDSKWRAYLDSLPREFDTLMYWTDDELRELEGSAVLGKIGKQEALILYQAEVMVFVEAHKDLFEGIDMSLETFHRVGSWIMAFASDLDKPDDSRNPQDAMDDDDDEDDDDERFDSLNTYKALVPFANLIPGDCELANCEFSPSESSVSLVTTKDIPASTPLYIDPGPLPRSDLLRRLGAYPTSSAQHDVIEIDSTLIISIAGKRVPEMIRDARIERLVDEELLEDSYDIEADGTIPSEMLVVIQAFMADDMTFQSYIDQERFPKAKKDGTTRDVVLEIVEKRRELYRTTNEEDVALLRSGETLSKRKRMAVEVRLGEKEILRRMEDVVSGWADVPQEVSGSGRSRKRTKTG</sequence>
<dbReference type="SUPFAM" id="SSF81822">
    <property type="entry name" value="RuBisCo LSMT C-terminal, substrate-binding domain"/>
    <property type="match status" value="1"/>
</dbReference>
<dbReference type="GO" id="GO:0005634">
    <property type="term" value="C:nucleus"/>
    <property type="evidence" value="ECO:0007669"/>
    <property type="project" value="TreeGrafter"/>
</dbReference>